<protein>
    <submittedName>
        <fullName evidence="2">Uncharacterized protein</fullName>
    </submittedName>
</protein>
<evidence type="ECO:0000256" key="1">
    <source>
        <dbReference type="SAM" id="MobiDB-lite"/>
    </source>
</evidence>
<sequence length="444" mass="48192">MTRGSRRGVSSIQMLRPNAVAAREEFFIPLTNGSVSPAVDDPTLRRIVQRHRCRISFLTVTPPSPPPPLPQKSSLGRSRCPINFVLPRCRVRVVGEDAATVRRCCRQLESSFPAFANRMSAAASAASPRAAGGGRAIAPNILNDGKLSLLCAKRKPAQYHQNRLLLQHSALRSILRLPETTMHCGCSGCISCQQFPSDACSPYFTQTDDAEDASNSPCVISNCDAVASGTSVSSSGIGRLRHKRQRRRKSRKFDDRRSKSLDTVYSATLSISMAGDCELNMLVSSQPDEWLNEADSTCISSSASSSKAVISDESASRNVPSNKARQQSKVADACIQTSPVPLAAESHNNQAIKTLQRSSTDSKSTEVDAIRTTRGASPPSNSQTLLEKEKANFSTPAAAECDGGGYTAWPRARGRVAHRRISWFLRAPSARLKGRRRPLIGLHY</sequence>
<comment type="caution">
    <text evidence="2">The sequence shown here is derived from an EMBL/GenBank/DDBJ whole genome shotgun (WGS) entry which is preliminary data.</text>
</comment>
<organism evidence="2 3">
    <name type="scientific">Macrostomum lignano</name>
    <dbReference type="NCBI Taxonomy" id="282301"/>
    <lineage>
        <taxon>Eukaryota</taxon>
        <taxon>Metazoa</taxon>
        <taxon>Spiralia</taxon>
        <taxon>Lophotrochozoa</taxon>
        <taxon>Platyhelminthes</taxon>
        <taxon>Rhabditophora</taxon>
        <taxon>Macrostomorpha</taxon>
        <taxon>Macrostomida</taxon>
        <taxon>Macrostomidae</taxon>
        <taxon>Macrostomum</taxon>
    </lineage>
</organism>
<feature type="compositionally biased region" description="Polar residues" evidence="1">
    <location>
        <begin position="317"/>
        <end position="330"/>
    </location>
</feature>
<reference evidence="2 3" key="1">
    <citation type="submission" date="2017-06" db="EMBL/GenBank/DDBJ databases">
        <title>A platform for efficient transgenesis in Macrostomum lignano, a flatworm model organism for stem cell research.</title>
        <authorList>
            <person name="Berezikov E."/>
        </authorList>
    </citation>
    <scope>NUCLEOTIDE SEQUENCE [LARGE SCALE GENOMIC DNA]</scope>
    <source>
        <strain evidence="2">DV1</strain>
        <tissue evidence="2">Whole organism</tissue>
    </source>
</reference>
<evidence type="ECO:0000313" key="3">
    <source>
        <dbReference type="Proteomes" id="UP000215902"/>
    </source>
</evidence>
<accession>A0A267FVV7</accession>
<name>A0A267FVV7_9PLAT</name>
<dbReference type="Proteomes" id="UP000215902">
    <property type="component" value="Unassembled WGS sequence"/>
</dbReference>
<proteinExistence type="predicted"/>
<feature type="region of interest" description="Disordered" evidence="1">
    <location>
        <begin position="309"/>
        <end position="330"/>
    </location>
</feature>
<evidence type="ECO:0000313" key="2">
    <source>
        <dbReference type="EMBL" id="PAA77374.1"/>
    </source>
</evidence>
<gene>
    <name evidence="2" type="ORF">BOX15_Mlig020365g1</name>
</gene>
<dbReference type="EMBL" id="NIVC01000746">
    <property type="protein sequence ID" value="PAA77374.1"/>
    <property type="molecule type" value="Genomic_DNA"/>
</dbReference>
<dbReference type="AlphaFoldDB" id="A0A267FVV7"/>
<feature type="region of interest" description="Disordered" evidence="1">
    <location>
        <begin position="229"/>
        <end position="257"/>
    </location>
</feature>
<keyword evidence="3" id="KW-1185">Reference proteome</keyword>
<feature type="compositionally biased region" description="Basic residues" evidence="1">
    <location>
        <begin position="239"/>
        <end position="251"/>
    </location>
</feature>